<dbReference type="KEGG" id="saga:M5M_00430"/>
<dbReference type="InterPro" id="IPR011006">
    <property type="entry name" value="CheY-like_superfamily"/>
</dbReference>
<dbReference type="Proteomes" id="UP000000466">
    <property type="component" value="Chromosome"/>
</dbReference>
<dbReference type="Gene3D" id="3.40.50.180">
    <property type="entry name" value="Methylesterase CheB, C-terminal domain"/>
    <property type="match status" value="1"/>
</dbReference>
<dbReference type="GO" id="GO:0000156">
    <property type="term" value="F:phosphorelay response regulator activity"/>
    <property type="evidence" value="ECO:0007669"/>
    <property type="project" value="InterPro"/>
</dbReference>
<dbReference type="CDD" id="cd17541">
    <property type="entry name" value="REC_CheB-like"/>
    <property type="match status" value="1"/>
</dbReference>
<evidence type="ECO:0000256" key="5">
    <source>
        <dbReference type="HAMAP-Rule" id="MF_00099"/>
    </source>
</evidence>
<accession>K4KH99</accession>
<dbReference type="PROSITE" id="PS50110">
    <property type="entry name" value="RESPONSE_REGULATORY"/>
    <property type="match status" value="1"/>
</dbReference>
<dbReference type="InterPro" id="IPR001789">
    <property type="entry name" value="Sig_transdc_resp-reg_receiver"/>
</dbReference>
<dbReference type="RefSeq" id="WP_015045496.1">
    <property type="nucleotide sequence ID" value="NC_018868.3"/>
</dbReference>
<reference evidence="10 11" key="1">
    <citation type="journal article" date="2013" name="Genome Announc.">
        <title>Complete genome sequence of Simiduia agarivorans SA1(T), a marine bacterium able to degrade a variety of polysaccharides.</title>
        <authorList>
            <person name="Lin S.Y."/>
            <person name="Shieh W.Y."/>
            <person name="Chen J.S."/>
            <person name="Tang S.L."/>
        </authorList>
    </citation>
    <scope>NUCLEOTIDE SEQUENCE [LARGE SCALE GENOMIC DNA]</scope>
    <source>
        <strain evidence="11">DSM 21679 / JCM 13881 / BCRC 17597 / SA1</strain>
    </source>
</reference>
<dbReference type="HAMAP" id="MF_00099">
    <property type="entry name" value="CheB_chemtxs"/>
    <property type="match status" value="1"/>
</dbReference>
<name>K4KH99_SIMAS</name>
<keyword evidence="5 7" id="KW-0597">Phosphoprotein</keyword>
<comment type="function">
    <text evidence="5">Involved in chemotaxis. Part of a chemotaxis signal transduction system that modulates chemotaxis in response to various stimuli. Catalyzes the demethylation of specific methylglutamate residues introduced into the chemoreceptors (methyl-accepting chemotaxis proteins or MCP) by CheR. Also mediates the irreversible deamidation of specific glutamine residues to glutamic acid.</text>
</comment>
<dbReference type="EC" id="3.5.1.44" evidence="5"/>
<dbReference type="Pfam" id="PF00072">
    <property type="entry name" value="Response_reg"/>
    <property type="match status" value="1"/>
</dbReference>
<evidence type="ECO:0000313" key="10">
    <source>
        <dbReference type="EMBL" id="AFU97323.1"/>
    </source>
</evidence>
<dbReference type="eggNOG" id="COG2201">
    <property type="taxonomic scope" value="Bacteria"/>
</dbReference>
<dbReference type="CDD" id="cd16432">
    <property type="entry name" value="CheB_Rec"/>
    <property type="match status" value="1"/>
</dbReference>
<evidence type="ECO:0000256" key="3">
    <source>
        <dbReference type="ARBA" id="ARBA00022801"/>
    </source>
</evidence>
<dbReference type="GO" id="GO:0005737">
    <property type="term" value="C:cytoplasm"/>
    <property type="evidence" value="ECO:0007669"/>
    <property type="project" value="UniProtKB-SubCell"/>
</dbReference>
<dbReference type="EMBL" id="CP003746">
    <property type="protein sequence ID" value="AFU97323.1"/>
    <property type="molecule type" value="Genomic_DNA"/>
</dbReference>
<dbReference type="PIRSF" id="PIRSF000876">
    <property type="entry name" value="RR_chemtxs_CheB"/>
    <property type="match status" value="1"/>
</dbReference>
<dbReference type="NCBIfam" id="NF009206">
    <property type="entry name" value="PRK12555.1"/>
    <property type="match status" value="1"/>
</dbReference>
<comment type="subcellular location">
    <subcellularLocation>
        <location evidence="5">Cytoplasm</location>
    </subcellularLocation>
</comment>
<feature type="active site" evidence="5 6">
    <location>
        <position position="171"/>
    </location>
</feature>
<keyword evidence="2 5" id="KW-0145">Chemotaxis</keyword>
<comment type="domain">
    <text evidence="5">Contains a C-terminal catalytic domain, and an N-terminal region which modulates catalytic activity.</text>
</comment>
<dbReference type="InterPro" id="IPR000673">
    <property type="entry name" value="Sig_transdc_resp-reg_Me-estase"/>
</dbReference>
<organism evidence="10 11">
    <name type="scientific">Simiduia agarivorans (strain DSM 21679 / JCM 13881 / BCRC 17597 / SA1)</name>
    <dbReference type="NCBI Taxonomy" id="1117647"/>
    <lineage>
        <taxon>Bacteria</taxon>
        <taxon>Pseudomonadati</taxon>
        <taxon>Pseudomonadota</taxon>
        <taxon>Gammaproteobacteria</taxon>
        <taxon>Cellvibrionales</taxon>
        <taxon>Cellvibrionaceae</taxon>
        <taxon>Simiduia</taxon>
    </lineage>
</organism>
<protein>
    <recommendedName>
        <fullName evidence="5">Protein-glutamate methylesterase/protein-glutamine glutaminase</fullName>
        <ecNumber evidence="5">3.1.1.61</ecNumber>
        <ecNumber evidence="5">3.5.1.44</ecNumber>
    </recommendedName>
</protein>
<dbReference type="GO" id="GO:0006935">
    <property type="term" value="P:chemotaxis"/>
    <property type="evidence" value="ECO:0007669"/>
    <property type="project" value="UniProtKB-UniRule"/>
</dbReference>
<dbReference type="PANTHER" id="PTHR42872">
    <property type="entry name" value="PROTEIN-GLUTAMATE METHYLESTERASE/PROTEIN-GLUTAMINE GLUTAMINASE"/>
    <property type="match status" value="1"/>
</dbReference>
<comment type="similarity">
    <text evidence="5">Belongs to the CheB family.</text>
</comment>
<keyword evidence="11" id="KW-1185">Reference proteome</keyword>
<comment type="catalytic activity">
    <reaction evidence="5">
        <text>L-glutaminyl-[protein] + H2O = L-glutamyl-[protein] + NH4(+)</text>
        <dbReference type="Rhea" id="RHEA:16441"/>
        <dbReference type="Rhea" id="RHEA-COMP:10207"/>
        <dbReference type="Rhea" id="RHEA-COMP:10208"/>
        <dbReference type="ChEBI" id="CHEBI:15377"/>
        <dbReference type="ChEBI" id="CHEBI:28938"/>
        <dbReference type="ChEBI" id="CHEBI:29973"/>
        <dbReference type="ChEBI" id="CHEBI:30011"/>
        <dbReference type="EC" id="3.5.1.44"/>
    </reaction>
</comment>
<evidence type="ECO:0000256" key="2">
    <source>
        <dbReference type="ARBA" id="ARBA00022500"/>
    </source>
</evidence>
<evidence type="ECO:0000256" key="6">
    <source>
        <dbReference type="PROSITE-ProRule" id="PRU00050"/>
    </source>
</evidence>
<dbReference type="InterPro" id="IPR008248">
    <property type="entry name" value="CheB-like"/>
</dbReference>
<dbReference type="AlphaFoldDB" id="K4KH99"/>
<evidence type="ECO:0000256" key="1">
    <source>
        <dbReference type="ARBA" id="ARBA00022490"/>
    </source>
</evidence>
<gene>
    <name evidence="5" type="primary">cheB</name>
    <name evidence="10" type="ordered locus">M5M_00430</name>
</gene>
<dbReference type="PROSITE" id="PS50122">
    <property type="entry name" value="CHEB"/>
    <property type="match status" value="1"/>
</dbReference>
<dbReference type="Gene3D" id="3.40.50.2300">
    <property type="match status" value="1"/>
</dbReference>
<dbReference type="GO" id="GO:0050568">
    <property type="term" value="F:protein-glutamine glutaminase activity"/>
    <property type="evidence" value="ECO:0007669"/>
    <property type="project" value="UniProtKB-UniRule"/>
</dbReference>
<proteinExistence type="inferred from homology"/>
<keyword evidence="1 5" id="KW-0963">Cytoplasm</keyword>
<evidence type="ECO:0000259" key="9">
    <source>
        <dbReference type="PROSITE" id="PS50122"/>
    </source>
</evidence>
<evidence type="ECO:0000259" key="8">
    <source>
        <dbReference type="PROSITE" id="PS50110"/>
    </source>
</evidence>
<dbReference type="EC" id="3.1.1.61" evidence="5"/>
<sequence>MKQISVIVVDDSRLVRELLTEIINADPVLNVVACAEDAYQARELIKLHNPQVITLDVEMPGMNGIAFLKNLMRLRPMPVLMVSTLTARGSDITLEALELGAVDYVTKPVGDPEHGLQRLAGEIVQKLKACARANITAIEHNAKQHQFSEVRVVKPDPAAVNPFDVIVIGASTGGTEAIKEILCSLPMGMPPVVLVQHLPPKFAENFARRLGVITAFQVMAVSEGIVGLQQNTVYLAGGDWHLEINRCATGRIGLKVSDTAKVNRHRPSVDVLFNSVAEHVKDRAIGVLLTGMGMDGAAGLGRMRSAGAYTLAQDKDSCVVWGMPRVAMEQGAVEEVKPLCEMAGRLVQLCFGRRSG</sequence>
<dbReference type="SUPFAM" id="SSF52172">
    <property type="entry name" value="CheY-like"/>
    <property type="match status" value="1"/>
</dbReference>
<dbReference type="STRING" id="1117647.M5M_00430"/>
<evidence type="ECO:0000256" key="4">
    <source>
        <dbReference type="ARBA" id="ARBA00048267"/>
    </source>
</evidence>
<evidence type="ECO:0000313" key="11">
    <source>
        <dbReference type="Proteomes" id="UP000000466"/>
    </source>
</evidence>
<feature type="active site" evidence="5 6">
    <location>
        <position position="295"/>
    </location>
</feature>
<comment type="catalytic activity">
    <reaction evidence="4 5">
        <text>[protein]-L-glutamate 5-O-methyl ester + H2O = L-glutamyl-[protein] + methanol + H(+)</text>
        <dbReference type="Rhea" id="RHEA:23236"/>
        <dbReference type="Rhea" id="RHEA-COMP:10208"/>
        <dbReference type="Rhea" id="RHEA-COMP:10311"/>
        <dbReference type="ChEBI" id="CHEBI:15377"/>
        <dbReference type="ChEBI" id="CHEBI:15378"/>
        <dbReference type="ChEBI" id="CHEBI:17790"/>
        <dbReference type="ChEBI" id="CHEBI:29973"/>
        <dbReference type="ChEBI" id="CHEBI:82795"/>
        <dbReference type="EC" id="3.1.1.61"/>
    </reaction>
</comment>
<dbReference type="PANTHER" id="PTHR42872:SF6">
    <property type="entry name" value="PROTEIN-GLUTAMATE METHYLESTERASE_PROTEIN-GLUTAMINE GLUTAMINASE"/>
    <property type="match status" value="1"/>
</dbReference>
<feature type="modified residue" description="4-aspartylphosphate" evidence="5 7">
    <location>
        <position position="56"/>
    </location>
</feature>
<dbReference type="OrthoDB" id="9793421at2"/>
<dbReference type="NCBIfam" id="NF001965">
    <property type="entry name" value="PRK00742.1"/>
    <property type="match status" value="1"/>
</dbReference>
<evidence type="ECO:0000256" key="7">
    <source>
        <dbReference type="PROSITE-ProRule" id="PRU00169"/>
    </source>
</evidence>
<comment type="PTM">
    <text evidence="5">Phosphorylated by CheA. Phosphorylation of the N-terminal regulatory domain activates the methylesterase activity.</text>
</comment>
<dbReference type="Pfam" id="PF01339">
    <property type="entry name" value="CheB_methylest"/>
    <property type="match status" value="1"/>
</dbReference>
<dbReference type="SUPFAM" id="SSF52738">
    <property type="entry name" value="Methylesterase CheB, C-terminal domain"/>
    <property type="match status" value="1"/>
</dbReference>
<dbReference type="SMART" id="SM00448">
    <property type="entry name" value="REC"/>
    <property type="match status" value="1"/>
</dbReference>
<dbReference type="GO" id="GO:0008984">
    <property type="term" value="F:protein-glutamate methylesterase activity"/>
    <property type="evidence" value="ECO:0007669"/>
    <property type="project" value="UniProtKB-UniRule"/>
</dbReference>
<feature type="domain" description="Response regulatory" evidence="8">
    <location>
        <begin position="5"/>
        <end position="122"/>
    </location>
</feature>
<keyword evidence="3 5" id="KW-0378">Hydrolase</keyword>
<dbReference type="HOGENOM" id="CLU_000445_51_0_6"/>
<feature type="domain" description="CheB-type methylesterase" evidence="9">
    <location>
        <begin position="162"/>
        <end position="348"/>
    </location>
</feature>
<feature type="active site" evidence="5 6">
    <location>
        <position position="197"/>
    </location>
</feature>
<dbReference type="InterPro" id="IPR035909">
    <property type="entry name" value="CheB_C"/>
</dbReference>